<protein>
    <recommendedName>
        <fullName evidence="3">PepSY domain-containing protein</fullName>
    </recommendedName>
</protein>
<evidence type="ECO:0000313" key="1">
    <source>
        <dbReference type="EMBL" id="CCW17109.1"/>
    </source>
</evidence>
<dbReference type="Proteomes" id="UP000013201">
    <property type="component" value="Unassembled WGS sequence"/>
</dbReference>
<sequence>MPACNAASFTTCSMPSTYAMPMTMTRKSLIAGLIAMGAAITLVPVADAGGRRDEQDAARRAMLDGQVMPFAMIKRRVDSQMNGASYVGSEFNPSSNRYRLKYVKDGKVMWVDADGRTGDIIGWAR</sequence>
<evidence type="ECO:0008006" key="3">
    <source>
        <dbReference type="Google" id="ProtNLM"/>
    </source>
</evidence>
<proteinExistence type="predicted"/>
<reference evidence="2" key="2">
    <citation type="submission" date="2013-04" db="EMBL/GenBank/DDBJ databases">
        <title>Bisphenol A degrading Sphingobium sp. strain BiD32.</title>
        <authorList>
            <person name="Nielsen J.L."/>
            <person name="Zhou N.A."/>
            <person name="Kjeldal H."/>
        </authorList>
    </citation>
    <scope>NUCLEOTIDE SEQUENCE [LARGE SCALE GENOMIC DNA]</scope>
    <source>
        <strain evidence="2">BiD32</strain>
    </source>
</reference>
<comment type="caution">
    <text evidence="1">The sequence shown here is derived from an EMBL/GenBank/DDBJ whole genome shotgun (WGS) entry which is preliminary data.</text>
</comment>
<organism evidence="1 2">
    <name type="scientific">Sphingobium indicum BiD32</name>
    <dbReference type="NCBI Taxonomy" id="1301087"/>
    <lineage>
        <taxon>Bacteria</taxon>
        <taxon>Pseudomonadati</taxon>
        <taxon>Pseudomonadota</taxon>
        <taxon>Alphaproteobacteria</taxon>
        <taxon>Sphingomonadales</taxon>
        <taxon>Sphingomonadaceae</taxon>
        <taxon>Sphingobium</taxon>
    </lineage>
</organism>
<name>N1MK45_9SPHN</name>
<keyword evidence="2" id="KW-1185">Reference proteome</keyword>
<gene>
    <name evidence="1" type="ORF">EBBID32_14480</name>
</gene>
<dbReference type="AlphaFoldDB" id="N1MK45"/>
<evidence type="ECO:0000313" key="2">
    <source>
        <dbReference type="Proteomes" id="UP000013201"/>
    </source>
</evidence>
<accession>N1MK45</accession>
<reference evidence="1 2" key="1">
    <citation type="submission" date="2013-03" db="EMBL/GenBank/DDBJ databases">
        <authorList>
            <person name="Le V."/>
        </authorList>
    </citation>
    <scope>NUCLEOTIDE SEQUENCE [LARGE SCALE GENOMIC DNA]</scope>
    <source>
        <strain evidence="1 2">BiD32</strain>
    </source>
</reference>
<dbReference type="EMBL" id="CAVK010000064">
    <property type="protein sequence ID" value="CCW17109.1"/>
    <property type="molecule type" value="Genomic_DNA"/>
</dbReference>